<feature type="transmembrane region" description="Helical" evidence="6">
    <location>
        <begin position="18"/>
        <end position="36"/>
    </location>
</feature>
<keyword evidence="3" id="KW-0597">Phosphoprotein</keyword>
<dbReference type="PANTHER" id="PTHR43304">
    <property type="entry name" value="PHYTOCHROME-LIKE PROTEIN CPH1"/>
    <property type="match status" value="1"/>
</dbReference>
<evidence type="ECO:0000259" key="7">
    <source>
        <dbReference type="PROSITE" id="PS50109"/>
    </source>
</evidence>
<dbReference type="RefSeq" id="WP_219038679.1">
    <property type="nucleotide sequence ID" value="NZ_JAHWDF010000001.1"/>
</dbReference>
<evidence type="ECO:0000259" key="8">
    <source>
        <dbReference type="PROSITE" id="PS50113"/>
    </source>
</evidence>
<feature type="transmembrane region" description="Helical" evidence="6">
    <location>
        <begin position="256"/>
        <end position="281"/>
    </location>
</feature>
<sequence length="771" mass="89037">MSLINSQDKSNWFYRHPYLLAVLSFSVIFSLTILIAEKEMVINTEKEHKESQKILAEIEDKINEVFKSSYVTTLSLALTIDDKGEPKNFEYVAEKLFEANKNIDALELLPGGVVKYIYPYENNKNALGLDVLKHESSREESIKAIDVAKIYFAGPINLKEGGYVIIGRLPIYTEGKFWGYSAIIIDFKNFLEISGINNLKKEEFSYAFTKTKPNSEERKYLVKSGENFDISKAEKLVIEDADWVLYLHKNNLSIPYLASSPFIIFGFFLALGFAILTYFLLKKPLQLQKYIKIQARKLLDSELKYKAIFQEAGMGIIYLDDHENFLEVNTEFLNSSGYRFCDIAKLKFSDIIIQSDRKEEKRLPLNKFEAKLICKNLEKKEVRITKSSFKVNHKNTHILLLEDITSLKESENSLRELSLRMEMAIRLSGLGYWEWNTNTNEIVWSENTYKIFGVAKTTQLTSQTSLERIHEDDVEEYKKIMKTCLNTKKGKTFEVRLKKDNGEKLHVLNRSESYQDKDGNLILKGIVLDITQKKETLINLQHSYQTVVEQNERLLNFSYIVSHNLRSHSSNIQSIVQLIKELETYEEKQEMFGLLAEVAVSLNDTLTDLNEVIHIQKNNGGIGEDVELKFVLNRIKNILRREIKTHNISIKEHIPSGVILHFNAAYLESVILNIVSNAIKYRDPNKNSEIILNYKEDEKYKILEIKDNGIGMDLESNKNQIFGMYETFTDFKNSRGIGLFVSNNQMEALGGKIEIESTLNKGSVFRLYFKK</sequence>
<dbReference type="SMART" id="SM00091">
    <property type="entry name" value="PAS"/>
    <property type="match status" value="2"/>
</dbReference>
<dbReference type="InterPro" id="IPR000700">
    <property type="entry name" value="PAS-assoc_C"/>
</dbReference>
<dbReference type="NCBIfam" id="TIGR00229">
    <property type="entry name" value="sensory_box"/>
    <property type="match status" value="2"/>
</dbReference>
<dbReference type="InterPro" id="IPR006189">
    <property type="entry name" value="CHASE_dom"/>
</dbReference>
<dbReference type="EMBL" id="JAHWDF010000001">
    <property type="protein sequence ID" value="MBW2960397.1"/>
    <property type="molecule type" value="Genomic_DNA"/>
</dbReference>
<proteinExistence type="predicted"/>
<reference evidence="10 11" key="1">
    <citation type="submission" date="2021-07" db="EMBL/GenBank/DDBJ databases">
        <title>Mesonia aestuariivivens sp. nov., isolated from a tidal flat.</title>
        <authorList>
            <person name="Kim Y.-O."/>
            <person name="Yoon J.-H."/>
        </authorList>
    </citation>
    <scope>NUCLEOTIDE SEQUENCE [LARGE SCALE GENOMIC DNA]</scope>
    <source>
        <strain evidence="10 11">JHPTF-M18</strain>
    </source>
</reference>
<dbReference type="SMART" id="SM00387">
    <property type="entry name" value="HATPase_c"/>
    <property type="match status" value="1"/>
</dbReference>
<comment type="caution">
    <text evidence="10">The sequence shown here is derived from an EMBL/GenBank/DDBJ whole genome shotgun (WGS) entry which is preliminary data.</text>
</comment>
<dbReference type="Pfam" id="PF03924">
    <property type="entry name" value="CHASE"/>
    <property type="match status" value="1"/>
</dbReference>
<evidence type="ECO:0000313" key="11">
    <source>
        <dbReference type="Proteomes" id="UP000719267"/>
    </source>
</evidence>
<dbReference type="CDD" id="cd00130">
    <property type="entry name" value="PAS"/>
    <property type="match status" value="1"/>
</dbReference>
<dbReference type="PANTHER" id="PTHR43304:SF1">
    <property type="entry name" value="PAC DOMAIN-CONTAINING PROTEIN"/>
    <property type="match status" value="1"/>
</dbReference>
<evidence type="ECO:0000256" key="6">
    <source>
        <dbReference type="SAM" id="Phobius"/>
    </source>
</evidence>
<feature type="domain" description="PAC" evidence="8">
    <location>
        <begin position="491"/>
        <end position="542"/>
    </location>
</feature>
<evidence type="ECO:0000256" key="3">
    <source>
        <dbReference type="ARBA" id="ARBA00022553"/>
    </source>
</evidence>
<dbReference type="InterPro" id="IPR003594">
    <property type="entry name" value="HATPase_dom"/>
</dbReference>
<dbReference type="InterPro" id="IPR000014">
    <property type="entry name" value="PAS"/>
</dbReference>
<accession>A0ABS6VXU1</accession>
<gene>
    <name evidence="10" type="ORF">KW502_01110</name>
</gene>
<dbReference type="Pfam" id="PF08447">
    <property type="entry name" value="PAS_3"/>
    <property type="match status" value="1"/>
</dbReference>
<dbReference type="SMART" id="SM01079">
    <property type="entry name" value="CHASE"/>
    <property type="match status" value="1"/>
</dbReference>
<dbReference type="InterPro" id="IPR013655">
    <property type="entry name" value="PAS_fold_3"/>
</dbReference>
<dbReference type="InterPro" id="IPR052162">
    <property type="entry name" value="Sensor_kinase/Photoreceptor"/>
</dbReference>
<evidence type="ECO:0000256" key="1">
    <source>
        <dbReference type="ARBA" id="ARBA00000085"/>
    </source>
</evidence>
<feature type="domain" description="Histidine kinase" evidence="7">
    <location>
        <begin position="560"/>
        <end position="771"/>
    </location>
</feature>
<dbReference type="Proteomes" id="UP000719267">
    <property type="component" value="Unassembled WGS sequence"/>
</dbReference>
<evidence type="ECO:0000313" key="10">
    <source>
        <dbReference type="EMBL" id="MBW2960397.1"/>
    </source>
</evidence>
<dbReference type="EC" id="2.7.13.3" evidence="2"/>
<name>A0ABS6VXU1_9FLAO</name>
<keyword evidence="4" id="KW-0808">Transferase</keyword>
<protein>
    <recommendedName>
        <fullName evidence="2">histidine kinase</fullName>
        <ecNumber evidence="2">2.7.13.3</ecNumber>
    </recommendedName>
</protein>
<dbReference type="PROSITE" id="PS50109">
    <property type="entry name" value="HIS_KIN"/>
    <property type="match status" value="1"/>
</dbReference>
<comment type="catalytic activity">
    <reaction evidence="1">
        <text>ATP + protein L-histidine = ADP + protein N-phospho-L-histidine.</text>
        <dbReference type="EC" id="2.7.13.3"/>
    </reaction>
</comment>
<keyword evidence="6" id="KW-1133">Transmembrane helix</keyword>
<dbReference type="InterPro" id="IPR005467">
    <property type="entry name" value="His_kinase_dom"/>
</dbReference>
<keyword evidence="6" id="KW-0812">Transmembrane</keyword>
<organism evidence="10 11">
    <name type="scientific">Mesonia aestuariivivens</name>
    <dbReference type="NCBI Taxonomy" id="2796128"/>
    <lineage>
        <taxon>Bacteria</taxon>
        <taxon>Pseudomonadati</taxon>
        <taxon>Bacteroidota</taxon>
        <taxon>Flavobacteriia</taxon>
        <taxon>Flavobacteriales</taxon>
        <taxon>Flavobacteriaceae</taxon>
        <taxon>Mesonia</taxon>
    </lineage>
</organism>
<evidence type="ECO:0000256" key="4">
    <source>
        <dbReference type="ARBA" id="ARBA00022679"/>
    </source>
</evidence>
<dbReference type="PROSITE" id="PS50113">
    <property type="entry name" value="PAC"/>
    <property type="match status" value="1"/>
</dbReference>
<dbReference type="PROSITE" id="PS50839">
    <property type="entry name" value="CHASE"/>
    <property type="match status" value="1"/>
</dbReference>
<feature type="domain" description="CHASE" evidence="9">
    <location>
        <begin position="113"/>
        <end position="199"/>
    </location>
</feature>
<evidence type="ECO:0000256" key="5">
    <source>
        <dbReference type="ARBA" id="ARBA00022777"/>
    </source>
</evidence>
<keyword evidence="5" id="KW-0418">Kinase</keyword>
<keyword evidence="11" id="KW-1185">Reference proteome</keyword>
<evidence type="ECO:0000256" key="2">
    <source>
        <dbReference type="ARBA" id="ARBA00012438"/>
    </source>
</evidence>
<dbReference type="Pfam" id="PF02518">
    <property type="entry name" value="HATPase_c"/>
    <property type="match status" value="1"/>
</dbReference>
<evidence type="ECO:0000259" key="9">
    <source>
        <dbReference type="PROSITE" id="PS50839"/>
    </source>
</evidence>
<keyword evidence="6" id="KW-0472">Membrane</keyword>